<evidence type="ECO:0000256" key="2">
    <source>
        <dbReference type="PROSITE-ProRule" id="PRU00169"/>
    </source>
</evidence>
<feature type="modified residue" description="4-aspartylphosphate" evidence="2">
    <location>
        <position position="53"/>
    </location>
</feature>
<sequence length="132" mass="14616">MLALVVDDSSTMRHILQRIVGGLGFASYEAGNGREALDLLLEIPTVPDVALIDWNMPVMDGLELIRHVRKIPPLRDMCMMMVTTEAEHSQMVRALAAGAHEYVLKPFTPEIIRQKLAYLGLVAPEKPVAARV</sequence>
<reference evidence="4 5" key="1">
    <citation type="submission" date="2020-08" db="EMBL/GenBank/DDBJ databases">
        <title>Sequencing the genomes of 1000 actinobacteria strains.</title>
        <authorList>
            <person name="Klenk H.-P."/>
        </authorList>
    </citation>
    <scope>NUCLEOTIDE SEQUENCE [LARGE SCALE GENOMIC DNA]</scope>
    <source>
        <strain evidence="4 5">DSM 43149</strain>
    </source>
</reference>
<dbReference type="InterPro" id="IPR050595">
    <property type="entry name" value="Bact_response_regulator"/>
</dbReference>
<protein>
    <submittedName>
        <fullName evidence="4">Two-component system chemotaxis response regulator CheY</fullName>
    </submittedName>
</protein>
<comment type="caution">
    <text evidence="4">The sequence shown here is derived from an EMBL/GenBank/DDBJ whole genome shotgun (WGS) entry which is preliminary data.</text>
</comment>
<dbReference type="InterPro" id="IPR011006">
    <property type="entry name" value="CheY-like_superfamily"/>
</dbReference>
<gene>
    <name evidence="4" type="ORF">BJ971_001254</name>
</gene>
<evidence type="ECO:0000256" key="1">
    <source>
        <dbReference type="ARBA" id="ARBA00022553"/>
    </source>
</evidence>
<dbReference type="SMART" id="SM00448">
    <property type="entry name" value="REC"/>
    <property type="match status" value="1"/>
</dbReference>
<evidence type="ECO:0000259" key="3">
    <source>
        <dbReference type="PROSITE" id="PS50110"/>
    </source>
</evidence>
<dbReference type="SUPFAM" id="SSF52172">
    <property type="entry name" value="CheY-like"/>
    <property type="match status" value="1"/>
</dbReference>
<feature type="domain" description="Response regulatory" evidence="3">
    <location>
        <begin position="2"/>
        <end position="120"/>
    </location>
</feature>
<dbReference type="Pfam" id="PF00072">
    <property type="entry name" value="Response_reg"/>
    <property type="match status" value="1"/>
</dbReference>
<evidence type="ECO:0000313" key="4">
    <source>
        <dbReference type="EMBL" id="MBB4760698.1"/>
    </source>
</evidence>
<dbReference type="PANTHER" id="PTHR44591">
    <property type="entry name" value="STRESS RESPONSE REGULATOR PROTEIN 1"/>
    <property type="match status" value="1"/>
</dbReference>
<keyword evidence="5" id="KW-1185">Reference proteome</keyword>
<organism evidence="4 5">
    <name type="scientific">Actinoplanes digitatis</name>
    <dbReference type="NCBI Taxonomy" id="1868"/>
    <lineage>
        <taxon>Bacteria</taxon>
        <taxon>Bacillati</taxon>
        <taxon>Actinomycetota</taxon>
        <taxon>Actinomycetes</taxon>
        <taxon>Micromonosporales</taxon>
        <taxon>Micromonosporaceae</taxon>
        <taxon>Actinoplanes</taxon>
    </lineage>
</organism>
<dbReference type="EMBL" id="JACHNH010000001">
    <property type="protein sequence ID" value="MBB4760698.1"/>
    <property type="molecule type" value="Genomic_DNA"/>
</dbReference>
<accession>A0A7W7HU02</accession>
<dbReference type="AlphaFoldDB" id="A0A7W7HU02"/>
<dbReference type="PANTHER" id="PTHR44591:SF3">
    <property type="entry name" value="RESPONSE REGULATORY DOMAIN-CONTAINING PROTEIN"/>
    <property type="match status" value="1"/>
</dbReference>
<name>A0A7W7HU02_9ACTN</name>
<evidence type="ECO:0000313" key="5">
    <source>
        <dbReference type="Proteomes" id="UP000578112"/>
    </source>
</evidence>
<dbReference type="PROSITE" id="PS50110">
    <property type="entry name" value="RESPONSE_REGULATORY"/>
    <property type="match status" value="1"/>
</dbReference>
<dbReference type="Proteomes" id="UP000578112">
    <property type="component" value="Unassembled WGS sequence"/>
</dbReference>
<dbReference type="InterPro" id="IPR001789">
    <property type="entry name" value="Sig_transdc_resp-reg_receiver"/>
</dbReference>
<proteinExistence type="predicted"/>
<dbReference type="RefSeq" id="WP_184990653.1">
    <property type="nucleotide sequence ID" value="NZ_BOMK01000028.1"/>
</dbReference>
<keyword evidence="1 2" id="KW-0597">Phosphoprotein</keyword>
<dbReference type="Gene3D" id="3.40.50.2300">
    <property type="match status" value="1"/>
</dbReference>
<dbReference type="GO" id="GO:0000160">
    <property type="term" value="P:phosphorelay signal transduction system"/>
    <property type="evidence" value="ECO:0007669"/>
    <property type="project" value="InterPro"/>
</dbReference>